<gene>
    <name evidence="4" type="ORF">H9889_07625</name>
</gene>
<evidence type="ECO:0000313" key="4">
    <source>
        <dbReference type="EMBL" id="HIW07177.1"/>
    </source>
</evidence>
<feature type="domain" description="HTH tetR-type" evidence="3">
    <location>
        <begin position="1"/>
        <end position="60"/>
    </location>
</feature>
<dbReference type="Pfam" id="PF00440">
    <property type="entry name" value="TetR_N"/>
    <property type="match status" value="1"/>
</dbReference>
<dbReference type="InterPro" id="IPR001647">
    <property type="entry name" value="HTH_TetR"/>
</dbReference>
<dbReference type="GO" id="GO:0003677">
    <property type="term" value="F:DNA binding"/>
    <property type="evidence" value="ECO:0007669"/>
    <property type="project" value="UniProtKB-UniRule"/>
</dbReference>
<sequence length="193" mass="21965">MTASKLQNAALIRFAVQGFDATTMNEIAGDVGIKKASIYAHFRNKDELFLSLIPMMIDSELRYIKAMITGGENLKAQFYAYLESLDTRFMTSHDMQFWLRTIFAPPSHLYHESITPMHAFMDELEAYFSALIADSNLGKVSSGLSVMELTATYMAMMDSLQTELLFGGHEKYEKRFQALWKVFDLVTQPDLSK</sequence>
<accession>A0A9D1Q5X4</accession>
<dbReference type="PROSITE" id="PS50977">
    <property type="entry name" value="HTH_TETR_2"/>
    <property type="match status" value="1"/>
</dbReference>
<feature type="DNA-binding region" description="H-T-H motif" evidence="2">
    <location>
        <begin position="23"/>
        <end position="42"/>
    </location>
</feature>
<name>A0A9D1Q5X4_9GAMM</name>
<dbReference type="Proteomes" id="UP000823934">
    <property type="component" value="Unassembled WGS sequence"/>
</dbReference>
<evidence type="ECO:0000259" key="3">
    <source>
        <dbReference type="PROSITE" id="PS50977"/>
    </source>
</evidence>
<evidence type="ECO:0000313" key="5">
    <source>
        <dbReference type="Proteomes" id="UP000823934"/>
    </source>
</evidence>
<evidence type="ECO:0000256" key="2">
    <source>
        <dbReference type="PROSITE-ProRule" id="PRU00335"/>
    </source>
</evidence>
<dbReference type="EMBL" id="DXHP01000170">
    <property type="protein sequence ID" value="HIW07177.1"/>
    <property type="molecule type" value="Genomic_DNA"/>
</dbReference>
<dbReference type="PANTHER" id="PTHR43479">
    <property type="entry name" value="ACREF/ENVCD OPERON REPRESSOR-RELATED"/>
    <property type="match status" value="1"/>
</dbReference>
<protein>
    <submittedName>
        <fullName evidence="4">TetR/AcrR family transcriptional regulator</fullName>
    </submittedName>
</protein>
<dbReference type="AlphaFoldDB" id="A0A9D1Q5X4"/>
<dbReference type="Gene3D" id="1.10.357.10">
    <property type="entry name" value="Tetracycline Repressor, domain 2"/>
    <property type="match status" value="1"/>
</dbReference>
<dbReference type="PRINTS" id="PR00455">
    <property type="entry name" value="HTHTETR"/>
</dbReference>
<dbReference type="InterPro" id="IPR050624">
    <property type="entry name" value="HTH-type_Tx_Regulator"/>
</dbReference>
<dbReference type="SUPFAM" id="SSF46689">
    <property type="entry name" value="Homeodomain-like"/>
    <property type="match status" value="1"/>
</dbReference>
<organism evidence="4 5">
    <name type="scientific">Candidatus Ignatzschineria merdigallinarum</name>
    <dbReference type="NCBI Taxonomy" id="2838621"/>
    <lineage>
        <taxon>Bacteria</taxon>
        <taxon>Pseudomonadati</taxon>
        <taxon>Pseudomonadota</taxon>
        <taxon>Gammaproteobacteria</taxon>
        <taxon>Cardiobacteriales</taxon>
        <taxon>Ignatzschineriaceae</taxon>
        <taxon>Ignatzschineria</taxon>
    </lineage>
</organism>
<comment type="caution">
    <text evidence="4">The sequence shown here is derived from an EMBL/GenBank/DDBJ whole genome shotgun (WGS) entry which is preliminary data.</text>
</comment>
<reference evidence="4" key="2">
    <citation type="submission" date="2021-04" db="EMBL/GenBank/DDBJ databases">
        <authorList>
            <person name="Gilroy R."/>
        </authorList>
    </citation>
    <scope>NUCLEOTIDE SEQUENCE</scope>
    <source>
        <strain evidence="4">CHK160-9182</strain>
    </source>
</reference>
<proteinExistence type="predicted"/>
<reference evidence="4" key="1">
    <citation type="journal article" date="2021" name="PeerJ">
        <title>Extensive microbial diversity within the chicken gut microbiome revealed by metagenomics and culture.</title>
        <authorList>
            <person name="Gilroy R."/>
            <person name="Ravi A."/>
            <person name="Getino M."/>
            <person name="Pursley I."/>
            <person name="Horton D.L."/>
            <person name="Alikhan N.F."/>
            <person name="Baker D."/>
            <person name="Gharbi K."/>
            <person name="Hall N."/>
            <person name="Watson M."/>
            <person name="Adriaenssens E.M."/>
            <person name="Foster-Nyarko E."/>
            <person name="Jarju S."/>
            <person name="Secka A."/>
            <person name="Antonio M."/>
            <person name="Oren A."/>
            <person name="Chaudhuri R.R."/>
            <person name="La Ragione R."/>
            <person name="Hildebrand F."/>
            <person name="Pallen M.J."/>
        </authorList>
    </citation>
    <scope>NUCLEOTIDE SEQUENCE</scope>
    <source>
        <strain evidence="4">CHK160-9182</strain>
    </source>
</reference>
<evidence type="ECO:0000256" key="1">
    <source>
        <dbReference type="ARBA" id="ARBA00023125"/>
    </source>
</evidence>
<dbReference type="Gene3D" id="1.10.10.60">
    <property type="entry name" value="Homeodomain-like"/>
    <property type="match status" value="1"/>
</dbReference>
<dbReference type="InterPro" id="IPR009057">
    <property type="entry name" value="Homeodomain-like_sf"/>
</dbReference>
<keyword evidence="1 2" id="KW-0238">DNA-binding</keyword>
<dbReference type="PANTHER" id="PTHR43479:SF11">
    <property type="entry name" value="ACREF_ENVCD OPERON REPRESSOR-RELATED"/>
    <property type="match status" value="1"/>
</dbReference>